<proteinExistence type="predicted"/>
<comment type="caution">
    <text evidence="1">The sequence shown here is derived from an EMBL/GenBank/DDBJ whole genome shotgun (WGS) entry which is preliminary data.</text>
</comment>
<evidence type="ECO:0000313" key="2">
    <source>
        <dbReference type="Proteomes" id="UP000033934"/>
    </source>
</evidence>
<dbReference type="AlphaFoldDB" id="A0A0G0LF25"/>
<reference evidence="1 2" key="1">
    <citation type="journal article" date="2015" name="Nature">
        <title>rRNA introns, odd ribosomes, and small enigmatic genomes across a large radiation of phyla.</title>
        <authorList>
            <person name="Brown C.T."/>
            <person name="Hug L.A."/>
            <person name="Thomas B.C."/>
            <person name="Sharon I."/>
            <person name="Castelle C.J."/>
            <person name="Singh A."/>
            <person name="Wilkins M.J."/>
            <person name="Williams K.H."/>
            <person name="Banfield J.F."/>
        </authorList>
    </citation>
    <scope>NUCLEOTIDE SEQUENCE [LARGE SCALE GENOMIC DNA]</scope>
</reference>
<dbReference type="Proteomes" id="UP000033934">
    <property type="component" value="Unassembled WGS sequence"/>
</dbReference>
<accession>A0A0G0LF25</accession>
<name>A0A0G0LF25_9BACT</name>
<organism evidence="1 2">
    <name type="scientific">Berkelbacteria bacterium GW2011_GWA2_38_9</name>
    <dbReference type="NCBI Taxonomy" id="1618334"/>
    <lineage>
        <taxon>Bacteria</taxon>
        <taxon>Candidatus Berkelbacteria</taxon>
    </lineage>
</organism>
<sequence>MTTLNLLNALQKIDKPFFSFTDLVNIIDINPPSLKVRLNRLVKKMLLIRLMKGYYILPNRLDQLPAIANQLYYPSYLSFESALSKYGIINQAPYTITFATSRRSKKIILASKAVEYRQLKNNLFVDFNKIENLFIASPEKALLDQLYLVSRGQASLAFDELNLSTINLKKFRELAVIFPKPVQNQVRLFK</sequence>
<gene>
    <name evidence="1" type="ORF">UT11_C0005G0029</name>
</gene>
<protein>
    <recommendedName>
        <fullName evidence="3">Transcriptional regulator</fullName>
    </recommendedName>
</protein>
<evidence type="ECO:0008006" key="3">
    <source>
        <dbReference type="Google" id="ProtNLM"/>
    </source>
</evidence>
<evidence type="ECO:0000313" key="1">
    <source>
        <dbReference type="EMBL" id="KKQ90488.1"/>
    </source>
</evidence>
<dbReference type="EMBL" id="LBVO01000005">
    <property type="protein sequence ID" value="KKQ90488.1"/>
    <property type="molecule type" value="Genomic_DNA"/>
</dbReference>